<feature type="transmembrane region" description="Helical" evidence="1">
    <location>
        <begin position="114"/>
        <end position="133"/>
    </location>
</feature>
<proteinExistence type="predicted"/>
<evidence type="ECO:0000256" key="1">
    <source>
        <dbReference type="SAM" id="Phobius"/>
    </source>
</evidence>
<accession>A0A645I7A8</accession>
<sequence>MPFRFIGLAGSTGLLFLLTFNSFWDQLDVRFSPSMPETSLVTIVLLLLLSAQNQFVRRCGWQDLPVLFAPFIVAGGYLLNLVDLSGMAATILVNLFFLYISLRTIRTGVHRQQLGLVNTGMLLLAAVIAARFLDIHFSFIIRGLVFMLLGLAFLGANLYMVRRKGGGGT</sequence>
<gene>
    <name evidence="2" type="ORF">SDC9_190882</name>
</gene>
<organism evidence="2">
    <name type="scientific">bioreactor metagenome</name>
    <dbReference type="NCBI Taxonomy" id="1076179"/>
    <lineage>
        <taxon>unclassified sequences</taxon>
        <taxon>metagenomes</taxon>
        <taxon>ecological metagenomes</taxon>
    </lineage>
</organism>
<keyword evidence="1" id="KW-0472">Membrane</keyword>
<feature type="transmembrane region" description="Helical" evidence="1">
    <location>
        <begin position="38"/>
        <end position="56"/>
    </location>
</feature>
<reference evidence="2" key="1">
    <citation type="submission" date="2019-08" db="EMBL/GenBank/DDBJ databases">
        <authorList>
            <person name="Kucharzyk K."/>
            <person name="Murdoch R.W."/>
            <person name="Higgins S."/>
            <person name="Loffler F."/>
        </authorList>
    </citation>
    <scope>NUCLEOTIDE SEQUENCE</scope>
</reference>
<feature type="transmembrane region" description="Helical" evidence="1">
    <location>
        <begin position="139"/>
        <end position="161"/>
    </location>
</feature>
<evidence type="ECO:0008006" key="3">
    <source>
        <dbReference type="Google" id="ProtNLM"/>
    </source>
</evidence>
<keyword evidence="1" id="KW-0812">Transmembrane</keyword>
<name>A0A645I7A8_9ZZZZ</name>
<keyword evidence="1" id="KW-1133">Transmembrane helix</keyword>
<comment type="caution">
    <text evidence="2">The sequence shown here is derived from an EMBL/GenBank/DDBJ whole genome shotgun (WGS) entry which is preliminary data.</text>
</comment>
<feature type="transmembrane region" description="Helical" evidence="1">
    <location>
        <begin position="63"/>
        <end position="79"/>
    </location>
</feature>
<dbReference type="EMBL" id="VSSQ01101660">
    <property type="protein sequence ID" value="MPN43323.1"/>
    <property type="molecule type" value="Genomic_DNA"/>
</dbReference>
<evidence type="ECO:0000313" key="2">
    <source>
        <dbReference type="EMBL" id="MPN43323.1"/>
    </source>
</evidence>
<protein>
    <recommendedName>
        <fullName evidence="3">DUF2339 domain-containing protein</fullName>
    </recommendedName>
</protein>
<dbReference type="AlphaFoldDB" id="A0A645I7A8"/>
<feature type="transmembrane region" description="Helical" evidence="1">
    <location>
        <begin position="85"/>
        <end position="102"/>
    </location>
</feature>